<evidence type="ECO:0000256" key="2">
    <source>
        <dbReference type="ARBA" id="ARBA00023015"/>
    </source>
</evidence>
<evidence type="ECO:0000313" key="5">
    <source>
        <dbReference type="EMBL" id="CAG9710950.1"/>
    </source>
</evidence>
<evidence type="ECO:0000256" key="1">
    <source>
        <dbReference type="ARBA" id="ARBA00009437"/>
    </source>
</evidence>
<dbReference type="InterPro" id="IPR036388">
    <property type="entry name" value="WH-like_DNA-bd_sf"/>
</dbReference>
<dbReference type="Pfam" id="PF03466">
    <property type="entry name" value="LysR_substrate"/>
    <property type="match status" value="1"/>
</dbReference>
<dbReference type="InterPro" id="IPR036390">
    <property type="entry name" value="WH_DNA-bd_sf"/>
</dbReference>
<protein>
    <submittedName>
        <fullName evidence="5">HTH-type transcriptional regulator CynR</fullName>
    </submittedName>
</protein>
<dbReference type="GO" id="GO:0003677">
    <property type="term" value="F:DNA binding"/>
    <property type="evidence" value="ECO:0007669"/>
    <property type="project" value="UniProtKB-KW"/>
</dbReference>
<dbReference type="Pfam" id="PF00126">
    <property type="entry name" value="HTH_1"/>
    <property type="match status" value="1"/>
</dbReference>
<dbReference type="Proteomes" id="UP000789738">
    <property type="component" value="Unassembled WGS sequence"/>
</dbReference>
<evidence type="ECO:0000256" key="3">
    <source>
        <dbReference type="ARBA" id="ARBA00023125"/>
    </source>
</evidence>
<dbReference type="Gene3D" id="1.10.10.10">
    <property type="entry name" value="Winged helix-like DNA-binding domain superfamily/Winged helix DNA-binding domain"/>
    <property type="match status" value="1"/>
</dbReference>
<dbReference type="AlphaFoldDB" id="A0AA86K035"/>
<dbReference type="InterPro" id="IPR050950">
    <property type="entry name" value="HTH-type_LysR_regulators"/>
</dbReference>
<gene>
    <name evidence="5" type="primary">cynR</name>
    <name evidence="5" type="ORF">CNEO_44995</name>
</gene>
<dbReference type="SUPFAM" id="SSF53850">
    <property type="entry name" value="Periplasmic binding protein-like II"/>
    <property type="match status" value="1"/>
</dbReference>
<dbReference type="Gene3D" id="3.40.190.290">
    <property type="match status" value="1"/>
</dbReference>
<dbReference type="SUPFAM" id="SSF46785">
    <property type="entry name" value="Winged helix' DNA-binding domain"/>
    <property type="match status" value="1"/>
</dbReference>
<dbReference type="InterPro" id="IPR000847">
    <property type="entry name" value="LysR_HTH_N"/>
</dbReference>
<dbReference type="PRINTS" id="PR00039">
    <property type="entry name" value="HTHLYSR"/>
</dbReference>
<keyword evidence="2" id="KW-0805">Transcription regulation</keyword>
<keyword evidence="3" id="KW-0238">DNA-binding</keyword>
<dbReference type="GO" id="GO:0003700">
    <property type="term" value="F:DNA-binding transcription factor activity"/>
    <property type="evidence" value="ECO:0007669"/>
    <property type="project" value="InterPro"/>
</dbReference>
<dbReference type="CDD" id="cd05466">
    <property type="entry name" value="PBP2_LTTR_substrate"/>
    <property type="match status" value="1"/>
</dbReference>
<reference evidence="5" key="1">
    <citation type="submission" date="2021-10" db="EMBL/GenBank/DDBJ databases">
        <authorList>
            <person name="Mesa V."/>
        </authorList>
    </citation>
    <scope>NUCLEOTIDE SEQUENCE</scope>
    <source>
        <strain evidence="5">CC3_PB</strain>
    </source>
</reference>
<dbReference type="PANTHER" id="PTHR30419:SF8">
    <property type="entry name" value="NITROGEN ASSIMILATION TRANSCRIPTIONAL ACTIVATOR-RELATED"/>
    <property type="match status" value="1"/>
</dbReference>
<name>A0AA86K035_9CLOT</name>
<dbReference type="RefSeq" id="WP_210887145.1">
    <property type="nucleotide sequence ID" value="NZ_CAKJVE010000004.1"/>
</dbReference>
<comment type="caution">
    <text evidence="5">The sequence shown here is derived from an EMBL/GenBank/DDBJ whole genome shotgun (WGS) entry which is preliminary data.</text>
</comment>
<sequence length="294" mass="33655">MEFRSLYYFLTVVREENITRAAEKLHLTQPTLSRQLMQLEEDVGAQLIIRGKRKIHLTEAGILLRGRAEEIINLVEKTEKDLLSDSKEIVGEIMIGMAECMAAHVLLPEVIQQFSKEFTKVTYDFYTGNADLIKERIENGIIDIGILLEPVDMEKFDFIRLPQKERWGIIVNVENPLTSKEFVKAEDLKGLPLINTKRAIVQNEIASWFKNTYDDLYFIATYNLLSNAISLVANGIGSVITIEGSFYNHANDKVKFIPFEPVLESGVVFAWKKHRTSSPALCKFIECIYHRIIV</sequence>
<accession>A0AA86K035</accession>
<dbReference type="InterPro" id="IPR005119">
    <property type="entry name" value="LysR_subst-bd"/>
</dbReference>
<dbReference type="EMBL" id="CAKJVE010000004">
    <property type="protein sequence ID" value="CAG9710950.1"/>
    <property type="molecule type" value="Genomic_DNA"/>
</dbReference>
<organism evidence="5 6">
    <name type="scientific">Clostridium neonatale</name>
    <dbReference type="NCBI Taxonomy" id="137838"/>
    <lineage>
        <taxon>Bacteria</taxon>
        <taxon>Bacillati</taxon>
        <taxon>Bacillota</taxon>
        <taxon>Clostridia</taxon>
        <taxon>Eubacteriales</taxon>
        <taxon>Clostridiaceae</taxon>
        <taxon>Clostridium</taxon>
    </lineage>
</organism>
<dbReference type="PANTHER" id="PTHR30419">
    <property type="entry name" value="HTH-TYPE TRANSCRIPTIONAL REGULATOR YBHD"/>
    <property type="match status" value="1"/>
</dbReference>
<dbReference type="GO" id="GO:0005829">
    <property type="term" value="C:cytosol"/>
    <property type="evidence" value="ECO:0007669"/>
    <property type="project" value="TreeGrafter"/>
</dbReference>
<keyword evidence="4" id="KW-0804">Transcription</keyword>
<comment type="similarity">
    <text evidence="1">Belongs to the LysR transcriptional regulatory family.</text>
</comment>
<dbReference type="PROSITE" id="PS50931">
    <property type="entry name" value="HTH_LYSR"/>
    <property type="match status" value="1"/>
</dbReference>
<dbReference type="FunFam" id="1.10.10.10:FF:000001">
    <property type="entry name" value="LysR family transcriptional regulator"/>
    <property type="match status" value="1"/>
</dbReference>
<proteinExistence type="inferred from homology"/>
<evidence type="ECO:0000256" key="4">
    <source>
        <dbReference type="ARBA" id="ARBA00023163"/>
    </source>
</evidence>
<evidence type="ECO:0000313" key="6">
    <source>
        <dbReference type="Proteomes" id="UP000789738"/>
    </source>
</evidence>